<dbReference type="EMBL" id="FOKK01000008">
    <property type="protein sequence ID" value="SFB37297.1"/>
    <property type="molecule type" value="Genomic_DNA"/>
</dbReference>
<reference evidence="4 5" key="1">
    <citation type="submission" date="2016-10" db="EMBL/GenBank/DDBJ databases">
        <authorList>
            <person name="de Groot N.N."/>
        </authorList>
    </citation>
    <scope>NUCLEOTIDE SEQUENCE [LARGE SCALE GENOMIC DNA]</scope>
    <source>
        <strain evidence="4 5">DSM 23399</strain>
    </source>
</reference>
<keyword evidence="1" id="KW-0805">Transcription regulation</keyword>
<dbReference type="Proteomes" id="UP000198790">
    <property type="component" value="Unassembled WGS sequence"/>
</dbReference>
<keyword evidence="5" id="KW-1185">Reference proteome</keyword>
<dbReference type="SUPFAM" id="SSF46785">
    <property type="entry name" value="Winged helix' DNA-binding domain"/>
    <property type="match status" value="1"/>
</dbReference>
<dbReference type="InterPro" id="IPR036390">
    <property type="entry name" value="WH_DNA-bd_sf"/>
</dbReference>
<protein>
    <submittedName>
        <fullName evidence="4">DNA-binding transcriptional regulator GbsR, MarR family</fullName>
    </submittedName>
</protein>
<dbReference type="PANTHER" id="PTHR38465:SF1">
    <property type="entry name" value="HTH-TYPE TRANSCRIPTIONAL REGULATOR MJ1563-RELATED"/>
    <property type="match status" value="1"/>
</dbReference>
<dbReference type="AlphaFoldDB" id="A0A1I1AH79"/>
<accession>A0A1I1AH79</accession>
<sequence length="153" mass="17941">MILTEKHKELIERIGVFHEHKGMQPLVGRIIGLLLVHEEGEVSFDEIVENLGVSKSAVSNALTFLQAKGRCVYSTRPGDRKRYFAMKVSDWREDFEKELENIAEIQKFIDEVLEVRTNKNPEFNCRMRDFSDFLGFFKKEIPALFDRFKKQQV</sequence>
<dbReference type="InterPro" id="IPR052362">
    <property type="entry name" value="HTH-GbsR_regulator"/>
</dbReference>
<evidence type="ECO:0000313" key="4">
    <source>
        <dbReference type="EMBL" id="SFB37297.1"/>
    </source>
</evidence>
<dbReference type="InterPro" id="IPR036388">
    <property type="entry name" value="WH-like_DNA-bd_sf"/>
</dbReference>
<keyword evidence="2 4" id="KW-0238">DNA-binding</keyword>
<evidence type="ECO:0000313" key="5">
    <source>
        <dbReference type="Proteomes" id="UP000198790"/>
    </source>
</evidence>
<dbReference type="Gene3D" id="1.10.287.160">
    <property type="entry name" value="HR1 repeat"/>
    <property type="match status" value="1"/>
</dbReference>
<evidence type="ECO:0000256" key="1">
    <source>
        <dbReference type="ARBA" id="ARBA00023015"/>
    </source>
</evidence>
<dbReference type="STRING" id="237018.SAMN04489723_108126"/>
<organism evidence="4 5">
    <name type="scientific">Algoriphagus aquimarinus</name>
    <dbReference type="NCBI Taxonomy" id="237018"/>
    <lineage>
        <taxon>Bacteria</taxon>
        <taxon>Pseudomonadati</taxon>
        <taxon>Bacteroidota</taxon>
        <taxon>Cytophagia</taxon>
        <taxon>Cytophagales</taxon>
        <taxon>Cyclobacteriaceae</taxon>
        <taxon>Algoriphagus</taxon>
    </lineage>
</organism>
<dbReference type="CDD" id="cd00090">
    <property type="entry name" value="HTH_ARSR"/>
    <property type="match status" value="1"/>
</dbReference>
<proteinExistence type="predicted"/>
<dbReference type="Gene3D" id="1.10.10.10">
    <property type="entry name" value="Winged helix-like DNA-binding domain superfamily/Winged helix DNA-binding domain"/>
    <property type="match status" value="1"/>
</dbReference>
<dbReference type="OrthoDB" id="1807857at2"/>
<dbReference type="GO" id="GO:0006355">
    <property type="term" value="P:regulation of DNA-templated transcription"/>
    <property type="evidence" value="ECO:0007669"/>
    <property type="project" value="UniProtKB-ARBA"/>
</dbReference>
<name>A0A1I1AH79_9BACT</name>
<evidence type="ECO:0000256" key="2">
    <source>
        <dbReference type="ARBA" id="ARBA00023125"/>
    </source>
</evidence>
<keyword evidence="3" id="KW-0804">Transcription</keyword>
<dbReference type="InterPro" id="IPR011991">
    <property type="entry name" value="ArsR-like_HTH"/>
</dbReference>
<dbReference type="RefSeq" id="WP_092897783.1">
    <property type="nucleotide sequence ID" value="NZ_CAXBKE010000005.1"/>
</dbReference>
<gene>
    <name evidence="4" type="ORF">SAMN04489723_108126</name>
</gene>
<dbReference type="PANTHER" id="PTHR38465">
    <property type="entry name" value="HTH-TYPE TRANSCRIPTIONAL REGULATOR MJ1563-RELATED"/>
    <property type="match status" value="1"/>
</dbReference>
<evidence type="ECO:0000256" key="3">
    <source>
        <dbReference type="ARBA" id="ARBA00023163"/>
    </source>
</evidence>
<dbReference type="GO" id="GO:0003677">
    <property type="term" value="F:DNA binding"/>
    <property type="evidence" value="ECO:0007669"/>
    <property type="project" value="UniProtKB-KW"/>
</dbReference>